<dbReference type="AlphaFoldDB" id="A0A498NHJ6"/>
<sequence>MIEPIPEFRTGEKVRRSGSSSPDRERSDGSPKLQRLLCASFNQDTTSLTVGGKNGYRLFSLSSVDRMDCIHQGVESPDVYIAERLFSSSLMVVVSRSTPFRMNIYHFKKGTEICNYSYSNNILAVKLNRQRLVVCLEEALYIHNIKDMKLLKSLLNTPPNPKGLCALSVNHSNSYLAYPGSFTAGEITLYDAMNLNTVTVISAHASHVAAVAFNASGTSLASASEKGTVIRVFSVPDGVKLFEFRRGMKRYVSISSLSFSADAQFLCASSNTETIHIFKLEHHSPSKESPSWSAYMGKMFSAASTYLPSQVSDMMHQDRAFATVRLSVAGWRNIAALSTIQKVPRLLVASLDGHLYIYNVDPQEGGDCHLVEKHRLFDSDDETELEAGNPSYAETVATSTNPDSPSSSSLTGYSEDVGEKRGELIPEHEFADGPVRLDDEQEFPPISFICLKSTSGVRPRVFIMASGDDDDPIIQEIDVYLARSLVEKLYLFQYPVRPASMSYDNVTHLAAKIKPKQQKVELEVAMDTMSPNYCRSKGEQIALNVDGTSSEDSNVYSTKLMDKQTFSSIQATTNTSRYAAAVFHKGELHLTPLQGILQMRPSFSYLDKADTKHREREAANEAGDSSQDEAEDDVKQITVRFSRPESEQARQRRIQSYEFLQKKQAEEPWVHLHYHGVKDSRSEHERQYLYCQAMDTTENTELVKTPREYLSMLMPPLAEEKVVKPMGPSNVLSMAQLRTLPLGEQVKTLMKNVMCCIPKTHVAPTVAFLLKCSVAVETLWFMLQKKQKKMWRFTLERTLMRKEVAAIIKLPPEDVKDFLEQMSAPRLNRGWEFLLPTDHDFVKKHPDVAQRQHMLWLGIQSKLEKVFNFSKDDFVPKKDAQMESVHIGGDQRLKSARENARENHATMQKELDARRLKASRYTGPSGESGAPVQVKQEPLSDSEEPMDTSGPLTNGSINGYPNSTSPVSDPHNGHGHAFTPELQDFVRSTFRKHYVLCLSEVKRLFNLHLASLPTGHSAYGHVTDRMLQDTILQSQCKQILVPFPPQSNATADEQKVFGLWESGETFDKHRQVLFEIFMKNYRVRRNVIQTRLTQELGDAVTKTDIDRLLKECCMSLGGMWYLKGTVPS</sequence>
<dbReference type="GO" id="GO:0042797">
    <property type="term" value="P:tRNA transcription by RNA polymerase III"/>
    <property type="evidence" value="ECO:0007669"/>
    <property type="project" value="TreeGrafter"/>
</dbReference>
<gene>
    <name evidence="10" type="ORF">ROHU_017137</name>
</gene>
<dbReference type="PANTHER" id="PTHR12069:SF0">
    <property type="entry name" value="DNA-DIRECTED RNA POLYMERASE III SUBUNIT RPC5"/>
    <property type="match status" value="1"/>
</dbReference>
<dbReference type="InterPro" id="IPR048720">
    <property type="entry name" value="PROPPIN"/>
</dbReference>
<feature type="compositionally biased region" description="Basic and acidic residues" evidence="8">
    <location>
        <begin position="609"/>
        <end position="619"/>
    </location>
</feature>
<dbReference type="InterPro" id="IPR036322">
    <property type="entry name" value="WD40_repeat_dom_sf"/>
</dbReference>
<evidence type="ECO:0000256" key="2">
    <source>
        <dbReference type="ARBA" id="ARBA00022574"/>
    </source>
</evidence>
<dbReference type="Gene3D" id="2.130.10.10">
    <property type="entry name" value="YVTN repeat-like/Quinoprotein amine dehydrogenase"/>
    <property type="match status" value="1"/>
</dbReference>
<reference evidence="10 11" key="1">
    <citation type="submission" date="2018-03" db="EMBL/GenBank/DDBJ databases">
        <title>Draft genome sequence of Rohu Carp (Labeo rohita).</title>
        <authorList>
            <person name="Das P."/>
            <person name="Kushwaha B."/>
            <person name="Joshi C.G."/>
            <person name="Kumar D."/>
            <person name="Nagpure N.S."/>
            <person name="Sahoo L."/>
            <person name="Das S.P."/>
            <person name="Bit A."/>
            <person name="Patnaik S."/>
            <person name="Meher P.K."/>
            <person name="Jayasankar P."/>
            <person name="Koringa P.G."/>
            <person name="Patel N.V."/>
            <person name="Hinsu A.T."/>
            <person name="Kumar R."/>
            <person name="Pandey M."/>
            <person name="Agarwal S."/>
            <person name="Srivastava S."/>
            <person name="Singh M."/>
            <person name="Iquebal M.A."/>
            <person name="Jaiswal S."/>
            <person name="Angadi U.B."/>
            <person name="Kumar N."/>
            <person name="Raza M."/>
            <person name="Shah T.M."/>
            <person name="Rai A."/>
            <person name="Jena J.K."/>
        </authorList>
    </citation>
    <scope>NUCLEOTIDE SEQUENCE [LARGE SCALE GENOMIC DNA]</scope>
    <source>
        <strain evidence="10">DASCIFA01</strain>
        <tissue evidence="10">Testis</tissue>
    </source>
</reference>
<keyword evidence="10" id="KW-0240">DNA-directed RNA polymerase</keyword>
<evidence type="ECO:0000256" key="5">
    <source>
        <dbReference type="ARBA" id="ARBA00023121"/>
    </source>
</evidence>
<feature type="region of interest" description="Disordered" evidence="8">
    <location>
        <begin position="883"/>
        <end position="976"/>
    </location>
</feature>
<proteinExistence type="evidence at protein level"/>
<dbReference type="STRING" id="84645.A0A498NHJ6"/>
<evidence type="ECO:0000313" key="11">
    <source>
        <dbReference type="Proteomes" id="UP000290572"/>
    </source>
</evidence>
<evidence type="ECO:0000256" key="3">
    <source>
        <dbReference type="ARBA" id="ARBA00022737"/>
    </source>
</evidence>
<comment type="caution">
    <text evidence="10">The sequence shown here is derived from an EMBL/GenBank/DDBJ whole genome shotgun (WGS) entry which is preliminary data.</text>
</comment>
<comment type="subcellular location">
    <subcellularLocation>
        <location evidence="1">Preautophagosomal structure membrane</location>
        <topology evidence="1">Peripheral membrane protein</topology>
    </subcellularLocation>
</comment>
<dbReference type="InterPro" id="IPR045576">
    <property type="entry name" value="RPC5_C"/>
</dbReference>
<dbReference type="SMART" id="SM00320">
    <property type="entry name" value="WD40"/>
    <property type="match status" value="3"/>
</dbReference>
<keyword evidence="12" id="KW-1267">Proteomics identification</keyword>
<evidence type="ECO:0000259" key="9">
    <source>
        <dbReference type="Pfam" id="PF19725"/>
    </source>
</evidence>
<evidence type="ECO:0000256" key="8">
    <source>
        <dbReference type="SAM" id="MobiDB-lite"/>
    </source>
</evidence>
<dbReference type="Pfam" id="PF04801">
    <property type="entry name" value="RPC5"/>
    <property type="match status" value="1"/>
</dbReference>
<dbReference type="InterPro" id="IPR015943">
    <property type="entry name" value="WD40/YVTN_repeat-like_dom_sf"/>
</dbReference>
<keyword evidence="5" id="KW-0446">Lipid-binding</keyword>
<dbReference type="Proteomes" id="UP000290572">
    <property type="component" value="Unassembled WGS sequence"/>
</dbReference>
<keyword evidence="10" id="KW-0804">Transcription</keyword>
<protein>
    <submittedName>
        <fullName evidence="10">DNA-directed RNA polymerase III subunit RPC5</fullName>
    </submittedName>
</protein>
<keyword evidence="11" id="KW-1185">Reference proteome</keyword>
<dbReference type="InterPro" id="IPR006886">
    <property type="entry name" value="RNA_pol_III_Rpc5"/>
</dbReference>
<feature type="region of interest" description="Disordered" evidence="8">
    <location>
        <begin position="1"/>
        <end position="31"/>
    </location>
</feature>
<dbReference type="PANTHER" id="PTHR12069">
    <property type="entry name" value="DNA-DIRECTED RNA POLYMERASES III 80 KDA POLYPEPTIDE RNA POLYMERASE III SUBUNIT 5"/>
    <property type="match status" value="1"/>
</dbReference>
<comment type="similarity">
    <text evidence="7">Belongs to the WD repeat PROPPIN family.</text>
</comment>
<dbReference type="FunFam" id="2.130.10.10:FF:000145">
    <property type="entry name" value="WD repeat domain phosphoinositide-interacting protein 2"/>
    <property type="match status" value="1"/>
</dbReference>
<evidence type="ECO:0000313" key="10">
    <source>
        <dbReference type="EMBL" id="RXN31291.1"/>
    </source>
</evidence>
<dbReference type="GO" id="GO:0034045">
    <property type="term" value="C:phagophore assembly site membrane"/>
    <property type="evidence" value="ECO:0007669"/>
    <property type="project" value="UniProtKB-SubCell"/>
</dbReference>
<dbReference type="GO" id="GO:0032266">
    <property type="term" value="F:phosphatidylinositol-3-phosphate binding"/>
    <property type="evidence" value="ECO:0007669"/>
    <property type="project" value="UniProtKB-ARBA"/>
</dbReference>
<accession>A0A498NHJ6</accession>
<evidence type="ECO:0007829" key="12">
    <source>
        <dbReference type="PeptideAtlas" id="A0A498NHJ6"/>
    </source>
</evidence>
<feature type="compositionally biased region" description="Basic and acidic residues" evidence="8">
    <location>
        <begin position="889"/>
        <end position="915"/>
    </location>
</feature>
<evidence type="ECO:0000256" key="1">
    <source>
        <dbReference type="ARBA" id="ARBA00004623"/>
    </source>
</evidence>
<evidence type="ECO:0000256" key="6">
    <source>
        <dbReference type="ARBA" id="ARBA00023136"/>
    </source>
</evidence>
<dbReference type="InterPro" id="IPR001680">
    <property type="entry name" value="WD40_rpt"/>
</dbReference>
<name>A0A498NHJ6_LABRO</name>
<keyword evidence="4" id="KW-0072">Autophagy</keyword>
<feature type="compositionally biased region" description="Low complexity" evidence="8">
    <location>
        <begin position="398"/>
        <end position="409"/>
    </location>
</feature>
<dbReference type="GO" id="GO:0005666">
    <property type="term" value="C:RNA polymerase III complex"/>
    <property type="evidence" value="ECO:0007669"/>
    <property type="project" value="TreeGrafter"/>
</dbReference>
<keyword evidence="2" id="KW-0853">WD repeat</keyword>
<dbReference type="EMBL" id="QBIY01011483">
    <property type="protein sequence ID" value="RXN31291.1"/>
    <property type="molecule type" value="Genomic_DNA"/>
</dbReference>
<evidence type="ECO:0000256" key="7">
    <source>
        <dbReference type="ARBA" id="ARBA00025740"/>
    </source>
</evidence>
<feature type="region of interest" description="Disordered" evidence="8">
    <location>
        <begin position="609"/>
        <end position="634"/>
    </location>
</feature>
<dbReference type="SUPFAM" id="SSF50978">
    <property type="entry name" value="WD40 repeat-like"/>
    <property type="match status" value="1"/>
</dbReference>
<feature type="region of interest" description="Disordered" evidence="8">
    <location>
        <begin position="394"/>
        <end position="414"/>
    </location>
</feature>
<dbReference type="Pfam" id="PF19725">
    <property type="entry name" value="RPC5_C"/>
    <property type="match status" value="1"/>
</dbReference>
<keyword evidence="3" id="KW-0677">Repeat</keyword>
<feature type="domain" description="DNA-directed RNA polymerase III subunit RPC5 C-terminal" evidence="9">
    <location>
        <begin position="876"/>
        <end position="1127"/>
    </location>
</feature>
<dbReference type="Pfam" id="PF21032">
    <property type="entry name" value="PROPPIN"/>
    <property type="match status" value="1"/>
</dbReference>
<keyword evidence="6" id="KW-0472">Membrane</keyword>
<organism evidence="10 11">
    <name type="scientific">Labeo rohita</name>
    <name type="common">Indian major carp</name>
    <name type="synonym">Cyprinus rohita</name>
    <dbReference type="NCBI Taxonomy" id="84645"/>
    <lineage>
        <taxon>Eukaryota</taxon>
        <taxon>Metazoa</taxon>
        <taxon>Chordata</taxon>
        <taxon>Craniata</taxon>
        <taxon>Vertebrata</taxon>
        <taxon>Euteleostomi</taxon>
        <taxon>Actinopterygii</taxon>
        <taxon>Neopterygii</taxon>
        <taxon>Teleostei</taxon>
        <taxon>Ostariophysi</taxon>
        <taxon>Cypriniformes</taxon>
        <taxon>Cyprinidae</taxon>
        <taxon>Labeoninae</taxon>
        <taxon>Labeonini</taxon>
        <taxon>Labeo</taxon>
    </lineage>
</organism>
<dbReference type="GO" id="GO:0006950">
    <property type="term" value="P:response to stress"/>
    <property type="evidence" value="ECO:0007669"/>
    <property type="project" value="UniProtKB-ARBA"/>
</dbReference>
<evidence type="ECO:0000256" key="4">
    <source>
        <dbReference type="ARBA" id="ARBA00023006"/>
    </source>
</evidence>
<feature type="compositionally biased region" description="Polar residues" evidence="8">
    <location>
        <begin position="950"/>
        <end position="967"/>
    </location>
</feature>
<dbReference type="GO" id="GO:0034497">
    <property type="term" value="P:protein localization to phagophore assembly site"/>
    <property type="evidence" value="ECO:0007669"/>
    <property type="project" value="UniProtKB-ARBA"/>
</dbReference>